<evidence type="ECO:0000259" key="1">
    <source>
        <dbReference type="PROSITE" id="PS51737"/>
    </source>
</evidence>
<dbReference type="Pfam" id="PF00239">
    <property type="entry name" value="Resolvase"/>
    <property type="match status" value="1"/>
</dbReference>
<dbReference type="InterPro" id="IPR038109">
    <property type="entry name" value="DNA_bind_recomb_sf"/>
</dbReference>
<dbReference type="PROSITE" id="PS51737">
    <property type="entry name" value="RECOMBINASE_DNA_BIND"/>
    <property type="match status" value="1"/>
</dbReference>
<dbReference type="InterPro" id="IPR050639">
    <property type="entry name" value="SSR_resolvase"/>
</dbReference>
<comment type="caution">
    <text evidence="2">The sequence shown here is derived from an EMBL/GenBank/DDBJ whole genome shotgun (WGS) entry which is preliminary data.</text>
</comment>
<organism evidence="2 3">
    <name type="scientific">Blautia ammoniilytica</name>
    <dbReference type="NCBI Taxonomy" id="2981782"/>
    <lineage>
        <taxon>Bacteria</taxon>
        <taxon>Bacillati</taxon>
        <taxon>Bacillota</taxon>
        <taxon>Clostridia</taxon>
        <taxon>Lachnospirales</taxon>
        <taxon>Lachnospiraceae</taxon>
        <taxon>Blautia</taxon>
    </lineage>
</organism>
<dbReference type="SUPFAM" id="SSF53041">
    <property type="entry name" value="Resolvase-like"/>
    <property type="match status" value="1"/>
</dbReference>
<proteinExistence type="predicted"/>
<dbReference type="RefSeq" id="WP_262583422.1">
    <property type="nucleotide sequence ID" value="NZ_JAOQJL010000067.1"/>
</dbReference>
<gene>
    <name evidence="2" type="ORF">OCV61_18195</name>
</gene>
<name>A0ABT2TYG6_9FIRM</name>
<dbReference type="Proteomes" id="UP001652409">
    <property type="component" value="Unassembled WGS sequence"/>
</dbReference>
<dbReference type="Pfam" id="PF07508">
    <property type="entry name" value="Recombinase"/>
    <property type="match status" value="1"/>
</dbReference>
<dbReference type="PANTHER" id="PTHR30461">
    <property type="entry name" value="DNA-INVERTASE FROM LAMBDOID PROPHAGE"/>
    <property type="match status" value="1"/>
</dbReference>
<evidence type="ECO:0000313" key="3">
    <source>
        <dbReference type="Proteomes" id="UP001652409"/>
    </source>
</evidence>
<feature type="domain" description="Recombinase" evidence="1">
    <location>
        <begin position="94"/>
        <end position="238"/>
    </location>
</feature>
<dbReference type="PANTHER" id="PTHR30461:SF23">
    <property type="entry name" value="DNA RECOMBINASE-RELATED"/>
    <property type="match status" value="1"/>
</dbReference>
<dbReference type="InterPro" id="IPR036162">
    <property type="entry name" value="Resolvase-like_N_sf"/>
</dbReference>
<sequence length="345" mass="39388">GIVDCVVVKDLSRFGREYIDSGKYIERLFPALGVRFIAINDNYDSLKGKNQADEIIIPFKNLINDAYCRDISIKIRSNLEIKRKKGECVTPFVAFGYRKTKTDKHKLEIDPSAGSVVQDIFKMKLRGMSQDAIANRLNELGILSPFEYKISSGSHYETGFRQKEQALWSSVTVRRILENEVYIGNLVQGKRTTPNHKVKQTYVKPEDDWIRIEKNHEPLVSDRDFEIVQRLLGMDTRTSPDQKQVYLLSGIAAMCQLWAFFTKRNGASAKMLRCSNQWRSCVSKSGDPTGTAGGEYPWACSSVCSVNVGKRKESIFQQAMRLQRDQYRRIAKTEPTVDLGKYETL</sequence>
<reference evidence="2 3" key="1">
    <citation type="journal article" date="2021" name="ISME Commun">
        <title>Automated analysis of genomic sequences facilitates high-throughput and comprehensive description of bacteria.</title>
        <authorList>
            <person name="Hitch T.C.A."/>
        </authorList>
    </citation>
    <scope>NUCLEOTIDE SEQUENCE [LARGE SCALE GENOMIC DNA]</scope>
    <source>
        <strain evidence="2 3">Sanger_23</strain>
    </source>
</reference>
<dbReference type="Gene3D" id="3.40.50.1390">
    <property type="entry name" value="Resolvase, N-terminal catalytic domain"/>
    <property type="match status" value="1"/>
</dbReference>
<protein>
    <submittedName>
        <fullName evidence="2">Recombinase family protein</fullName>
    </submittedName>
</protein>
<dbReference type="InterPro" id="IPR011109">
    <property type="entry name" value="DNA_bind_recombinase_dom"/>
</dbReference>
<keyword evidence="3" id="KW-1185">Reference proteome</keyword>
<dbReference type="EMBL" id="JAOQJL010000067">
    <property type="protein sequence ID" value="MCU6767288.1"/>
    <property type="molecule type" value="Genomic_DNA"/>
</dbReference>
<evidence type="ECO:0000313" key="2">
    <source>
        <dbReference type="EMBL" id="MCU6767288.1"/>
    </source>
</evidence>
<dbReference type="Gene3D" id="3.90.1750.20">
    <property type="entry name" value="Putative Large Serine Recombinase, Chain B, Domain 2"/>
    <property type="match status" value="1"/>
</dbReference>
<accession>A0ABT2TYG6</accession>
<dbReference type="InterPro" id="IPR006119">
    <property type="entry name" value="Resolv_N"/>
</dbReference>
<feature type="non-terminal residue" evidence="2">
    <location>
        <position position="1"/>
    </location>
</feature>